<organism evidence="11 12">
    <name type="scientific">Exaiptasia diaphana</name>
    <name type="common">Tropical sea anemone</name>
    <name type="synonym">Aiptasia pulchella</name>
    <dbReference type="NCBI Taxonomy" id="2652724"/>
    <lineage>
        <taxon>Eukaryota</taxon>
        <taxon>Metazoa</taxon>
        <taxon>Cnidaria</taxon>
        <taxon>Anthozoa</taxon>
        <taxon>Hexacorallia</taxon>
        <taxon>Actiniaria</taxon>
        <taxon>Aiptasiidae</taxon>
        <taxon>Exaiptasia</taxon>
    </lineage>
</organism>
<keyword evidence="4" id="KW-0677">Repeat</keyword>
<dbReference type="FunFam" id="2.60.40.10:FF:000005">
    <property type="entry name" value="Neuronal cell adhesion molecule"/>
    <property type="match status" value="1"/>
</dbReference>
<dbReference type="PANTHER" id="PTHR12231">
    <property type="entry name" value="CTX-RELATED TYPE I TRANSMEMBRANE PROTEIN"/>
    <property type="match status" value="1"/>
</dbReference>
<feature type="domain" description="Ig-like" evidence="10">
    <location>
        <begin position="60"/>
        <end position="142"/>
    </location>
</feature>
<dbReference type="SMART" id="SM00409">
    <property type="entry name" value="IG"/>
    <property type="match status" value="2"/>
</dbReference>
<evidence type="ECO:0000313" key="12">
    <source>
        <dbReference type="Proteomes" id="UP000887567"/>
    </source>
</evidence>
<evidence type="ECO:0000256" key="4">
    <source>
        <dbReference type="ARBA" id="ARBA00022737"/>
    </source>
</evidence>
<keyword evidence="5" id="KW-0472">Membrane</keyword>
<dbReference type="EnsemblMetazoa" id="XM_028659985.1">
    <property type="protein sequence ID" value="XP_028515786.1"/>
    <property type="gene ID" value="LOC114575329"/>
</dbReference>
<dbReference type="SMART" id="SM00408">
    <property type="entry name" value="IGc2"/>
    <property type="match status" value="2"/>
</dbReference>
<feature type="domain" description="Ig-like" evidence="10">
    <location>
        <begin position="149"/>
        <end position="233"/>
    </location>
</feature>
<feature type="region of interest" description="Disordered" evidence="9">
    <location>
        <begin position="1"/>
        <end position="62"/>
    </location>
</feature>
<dbReference type="Pfam" id="PF01391">
    <property type="entry name" value="Collagen"/>
    <property type="match status" value="1"/>
</dbReference>
<dbReference type="GO" id="GO:0005886">
    <property type="term" value="C:plasma membrane"/>
    <property type="evidence" value="ECO:0007669"/>
    <property type="project" value="UniProtKB-SubCell"/>
</dbReference>
<sequence>MKGNPGKYGKQGFRGPPGLKGIKGDTGNPGPKGQKGDNGNPGPPGSPGPKGEPGGKLSQPSVLVSPSTFTVTENQTATFHCNAQGNPKPKITWKKESGKIDFVKTRIDKSGLFEISNVDENDAGNYTCSAKSVLGEDANRVSLLVRFPPRLTKVPESFQTVIQGSTVNLICTASGYPPPIITWSKVHGSLPSKRSQQNGGKLTIRKFELSDSGSYQCVAVNSLGRKTLYKSLSFDVKMAMHLACKVKPFQIQKLPLRRMLVQGGSHIMLD</sequence>
<keyword evidence="12" id="KW-1185">Reference proteome</keyword>
<feature type="compositionally biased region" description="Low complexity" evidence="9">
    <location>
        <begin position="28"/>
        <end position="40"/>
    </location>
</feature>
<dbReference type="SUPFAM" id="SSF48726">
    <property type="entry name" value="Immunoglobulin"/>
    <property type="match status" value="2"/>
</dbReference>
<accession>A0A913YNK0</accession>
<keyword evidence="6" id="KW-1015">Disulfide bond</keyword>
<evidence type="ECO:0000256" key="1">
    <source>
        <dbReference type="ARBA" id="ARBA00004236"/>
    </source>
</evidence>
<dbReference type="OrthoDB" id="10012075at2759"/>
<reference evidence="11" key="1">
    <citation type="submission" date="2022-11" db="UniProtKB">
        <authorList>
            <consortium name="EnsemblMetazoa"/>
        </authorList>
    </citation>
    <scope>IDENTIFICATION</scope>
</reference>
<dbReference type="RefSeq" id="XP_028515786.1">
    <property type="nucleotide sequence ID" value="XM_028659985.1"/>
</dbReference>
<dbReference type="InterPro" id="IPR007110">
    <property type="entry name" value="Ig-like_dom"/>
</dbReference>
<keyword evidence="3" id="KW-0732">Signal</keyword>
<evidence type="ECO:0000256" key="6">
    <source>
        <dbReference type="ARBA" id="ARBA00023157"/>
    </source>
</evidence>
<evidence type="ECO:0000256" key="8">
    <source>
        <dbReference type="ARBA" id="ARBA00023319"/>
    </source>
</evidence>
<evidence type="ECO:0000256" key="9">
    <source>
        <dbReference type="SAM" id="MobiDB-lite"/>
    </source>
</evidence>
<evidence type="ECO:0000256" key="3">
    <source>
        <dbReference type="ARBA" id="ARBA00022729"/>
    </source>
</evidence>
<dbReference type="AlphaFoldDB" id="A0A913YNK0"/>
<dbReference type="OMA" id="AFRYKIN"/>
<keyword evidence="8" id="KW-0393">Immunoglobulin domain</keyword>
<dbReference type="InterPro" id="IPR003598">
    <property type="entry name" value="Ig_sub2"/>
</dbReference>
<comment type="subcellular location">
    <subcellularLocation>
        <location evidence="1">Cell membrane</location>
    </subcellularLocation>
</comment>
<name>A0A913YNK0_EXADI</name>
<dbReference type="Gene3D" id="2.60.40.10">
    <property type="entry name" value="Immunoglobulins"/>
    <property type="match status" value="2"/>
</dbReference>
<evidence type="ECO:0000313" key="11">
    <source>
        <dbReference type="EnsemblMetazoa" id="XP_028515786.1"/>
    </source>
</evidence>
<dbReference type="InterPro" id="IPR013783">
    <property type="entry name" value="Ig-like_fold"/>
</dbReference>
<dbReference type="InterPro" id="IPR003599">
    <property type="entry name" value="Ig_sub"/>
</dbReference>
<dbReference type="PROSITE" id="PS50835">
    <property type="entry name" value="IG_LIKE"/>
    <property type="match status" value="2"/>
</dbReference>
<dbReference type="Pfam" id="PF13927">
    <property type="entry name" value="Ig_3"/>
    <property type="match status" value="2"/>
</dbReference>
<keyword evidence="2" id="KW-1003">Cell membrane</keyword>
<dbReference type="InterPro" id="IPR036179">
    <property type="entry name" value="Ig-like_dom_sf"/>
</dbReference>
<evidence type="ECO:0000259" key="10">
    <source>
        <dbReference type="PROSITE" id="PS50835"/>
    </source>
</evidence>
<protein>
    <recommendedName>
        <fullName evidence="10">Ig-like domain-containing protein</fullName>
    </recommendedName>
</protein>
<proteinExistence type="predicted"/>
<evidence type="ECO:0000256" key="5">
    <source>
        <dbReference type="ARBA" id="ARBA00023136"/>
    </source>
</evidence>
<dbReference type="FunFam" id="2.60.40.10:FF:000032">
    <property type="entry name" value="palladin isoform X1"/>
    <property type="match status" value="1"/>
</dbReference>
<dbReference type="KEGG" id="epa:114575329"/>
<keyword evidence="7" id="KW-0325">Glycoprotein</keyword>
<dbReference type="PANTHER" id="PTHR12231:SF253">
    <property type="entry name" value="DPR-INTERACTING PROTEIN ETA, ISOFORM B-RELATED"/>
    <property type="match status" value="1"/>
</dbReference>
<dbReference type="Proteomes" id="UP000887567">
    <property type="component" value="Unplaced"/>
</dbReference>
<dbReference type="InterPro" id="IPR051170">
    <property type="entry name" value="Neural/epithelial_adhesion"/>
</dbReference>
<evidence type="ECO:0000256" key="7">
    <source>
        <dbReference type="ARBA" id="ARBA00023180"/>
    </source>
</evidence>
<dbReference type="InterPro" id="IPR008160">
    <property type="entry name" value="Collagen"/>
</dbReference>
<evidence type="ECO:0000256" key="2">
    <source>
        <dbReference type="ARBA" id="ARBA00022475"/>
    </source>
</evidence>
<dbReference type="GeneID" id="114575329"/>